<gene>
    <name evidence="1" type="ORF">DET45_104161</name>
</gene>
<sequence length="140" mass="14724">MLLFVSLVFILVAVVYMVRCDSPGAVITSAQADRQDALNQSESSLGVSSHSSCLDADMSSSTTFSNIDTFEYTRIHAHAFDDFVLASNESTTNPATGLPMVGGVAGLDVVGNPYGASSTADDFLQNDTFNSGSISSCDDY</sequence>
<dbReference type="Proteomes" id="UP000246964">
    <property type="component" value="Unassembled WGS sequence"/>
</dbReference>
<evidence type="ECO:0000313" key="1">
    <source>
        <dbReference type="EMBL" id="PWW14222.1"/>
    </source>
</evidence>
<protein>
    <submittedName>
        <fullName evidence="1">Uncharacterized protein</fullName>
    </submittedName>
</protein>
<reference evidence="1 2" key="1">
    <citation type="submission" date="2018-05" db="EMBL/GenBank/DDBJ databases">
        <title>Freshwater and sediment microbial communities from various areas in North America, analyzing microbe dynamics in response to fracking.</title>
        <authorList>
            <person name="Lamendella R."/>
        </authorList>
    </citation>
    <scope>NUCLEOTIDE SEQUENCE [LARGE SCALE GENOMIC DNA]</scope>
    <source>
        <strain evidence="1 2">125B1</strain>
    </source>
</reference>
<name>A0A317QAC7_9GAMM</name>
<keyword evidence="2" id="KW-1185">Reference proteome</keyword>
<organism evidence="1 2">
    <name type="scientific">Pseudidiomarina maritima</name>
    <dbReference type="NCBI Taxonomy" id="519453"/>
    <lineage>
        <taxon>Bacteria</taxon>
        <taxon>Pseudomonadati</taxon>
        <taxon>Pseudomonadota</taxon>
        <taxon>Gammaproteobacteria</taxon>
        <taxon>Alteromonadales</taxon>
        <taxon>Idiomarinaceae</taxon>
        <taxon>Pseudidiomarina</taxon>
    </lineage>
</organism>
<dbReference type="AlphaFoldDB" id="A0A317QAC7"/>
<proteinExistence type="predicted"/>
<comment type="caution">
    <text evidence="1">The sequence shown here is derived from an EMBL/GenBank/DDBJ whole genome shotgun (WGS) entry which is preliminary data.</text>
</comment>
<accession>A0A317QAC7</accession>
<dbReference type="OrthoDB" id="6610396at2"/>
<dbReference type="EMBL" id="QGTT01000004">
    <property type="protein sequence ID" value="PWW14222.1"/>
    <property type="molecule type" value="Genomic_DNA"/>
</dbReference>
<dbReference type="RefSeq" id="WP_110075592.1">
    <property type="nucleotide sequence ID" value="NZ_QGTT01000004.1"/>
</dbReference>
<evidence type="ECO:0000313" key="2">
    <source>
        <dbReference type="Proteomes" id="UP000246964"/>
    </source>
</evidence>